<dbReference type="Gene3D" id="3.40.50.880">
    <property type="match status" value="1"/>
</dbReference>
<dbReference type="PANTHER" id="PTHR43130">
    <property type="entry name" value="ARAC-FAMILY TRANSCRIPTIONAL REGULATOR"/>
    <property type="match status" value="1"/>
</dbReference>
<dbReference type="Proteomes" id="UP000076577">
    <property type="component" value="Unassembled WGS sequence"/>
</dbReference>
<dbReference type="InterPro" id="IPR052158">
    <property type="entry name" value="INH-QAR"/>
</dbReference>
<name>A0A161X8T6_9HYPH</name>
<evidence type="ECO:0000256" key="3">
    <source>
        <dbReference type="ARBA" id="ARBA00023163"/>
    </source>
</evidence>
<evidence type="ECO:0000313" key="6">
    <source>
        <dbReference type="Proteomes" id="UP000076577"/>
    </source>
</evidence>
<dbReference type="PROSITE" id="PS00041">
    <property type="entry name" value="HTH_ARAC_FAMILY_1"/>
    <property type="match status" value="1"/>
</dbReference>
<dbReference type="InterPro" id="IPR029062">
    <property type="entry name" value="Class_I_gatase-like"/>
</dbReference>
<proteinExistence type="predicted"/>
<organism evidence="5 6">
    <name type="scientific">Pseudovibrio axinellae</name>
    <dbReference type="NCBI Taxonomy" id="989403"/>
    <lineage>
        <taxon>Bacteria</taxon>
        <taxon>Pseudomonadati</taxon>
        <taxon>Pseudomonadota</taxon>
        <taxon>Alphaproteobacteria</taxon>
        <taxon>Hyphomicrobiales</taxon>
        <taxon>Stappiaceae</taxon>
        <taxon>Pseudovibrio</taxon>
    </lineage>
</organism>
<keyword evidence="2" id="KW-0238">DNA-binding</keyword>
<keyword evidence="1" id="KW-0805">Transcription regulation</keyword>
<protein>
    <submittedName>
        <fullName evidence="5">HTH-type transcriptional regulator CdhR</fullName>
    </submittedName>
</protein>
<dbReference type="GO" id="GO:0003700">
    <property type="term" value="F:DNA-binding transcription factor activity"/>
    <property type="evidence" value="ECO:0007669"/>
    <property type="project" value="InterPro"/>
</dbReference>
<dbReference type="AlphaFoldDB" id="A0A161X8T6"/>
<keyword evidence="6" id="KW-1185">Reference proteome</keyword>
<dbReference type="PATRIC" id="fig|989403.3.peg.4601"/>
<dbReference type="SUPFAM" id="SSF52317">
    <property type="entry name" value="Class I glutamine amidotransferase-like"/>
    <property type="match status" value="1"/>
</dbReference>
<dbReference type="Pfam" id="PF01965">
    <property type="entry name" value="DJ-1_PfpI"/>
    <property type="match status" value="1"/>
</dbReference>
<comment type="caution">
    <text evidence="5">The sequence shown here is derived from an EMBL/GenBank/DDBJ whole genome shotgun (WGS) entry which is preliminary data.</text>
</comment>
<keyword evidence="3" id="KW-0804">Transcription</keyword>
<evidence type="ECO:0000259" key="4">
    <source>
        <dbReference type="PROSITE" id="PS01124"/>
    </source>
</evidence>
<reference evidence="5 6" key="1">
    <citation type="journal article" date="2016" name="Front. Microbiol.">
        <title>Comparative Genomic Analysis Reveals a Diverse Repertoire of Genes Involved in Prokaryote-Eukaryote Interactions within the Pseudovibrio Genus.</title>
        <authorList>
            <person name="Romano S."/>
            <person name="Fernandez-Guerra A."/>
            <person name="Reen F.J."/>
            <person name="Glockner F.O."/>
            <person name="Crowley S.P."/>
            <person name="O'Sullivan O."/>
            <person name="Cotter P.D."/>
            <person name="Adams C."/>
            <person name="Dobson A.D."/>
            <person name="O'Gara F."/>
        </authorList>
    </citation>
    <scope>NUCLEOTIDE SEQUENCE [LARGE SCALE GENOMIC DNA]</scope>
    <source>
        <strain evidence="5 6">Ad2</strain>
    </source>
</reference>
<dbReference type="InterPro" id="IPR002818">
    <property type="entry name" value="DJ-1/PfpI"/>
</dbReference>
<dbReference type="STRING" id="989403.SAMN05421798_11421"/>
<dbReference type="Gene3D" id="1.10.10.60">
    <property type="entry name" value="Homeodomain-like"/>
    <property type="match status" value="1"/>
</dbReference>
<dbReference type="SMART" id="SM00342">
    <property type="entry name" value="HTH_ARAC"/>
    <property type="match status" value="1"/>
</dbReference>
<dbReference type="PROSITE" id="PS01124">
    <property type="entry name" value="HTH_ARAC_FAMILY_2"/>
    <property type="match status" value="1"/>
</dbReference>
<dbReference type="InterPro" id="IPR018060">
    <property type="entry name" value="HTH_AraC"/>
</dbReference>
<evidence type="ECO:0000256" key="2">
    <source>
        <dbReference type="ARBA" id="ARBA00023125"/>
    </source>
</evidence>
<sequence length="331" mass="35940">MAVRSLKLQIMPNTYTHKIRCIDAIVYDGINLLDLAGPMQAFWTAGTYRPGYQFRVLSADGKPVETQPGIKVAVDGELAQWNKEADLLIPGGMVDQEISAGTFTPLLKEAALRKSDTRIISICSGALILAQAGILDGKQASTHWSRASMAQASYPGVDWEINKLFVQSGNIYTSAGVTAGIDLALHLIESDLGSAVSLKTAQELVVYLRRNGGQAQFSAALSLQAAGQSNIAKLSELILSQPAANWTIEKMAQSSGVSTRTLHRRLKEDIGTTPALFVENLRLDIARSALLKQTSIKQAAHLSGFGHIQNLRRAFQRNFGITPTEYVERFS</sequence>
<dbReference type="PANTHER" id="PTHR43130:SF3">
    <property type="entry name" value="HTH-TYPE TRANSCRIPTIONAL REGULATOR RV1931C"/>
    <property type="match status" value="1"/>
</dbReference>
<dbReference type="InterPro" id="IPR018062">
    <property type="entry name" value="HTH_AraC-typ_CS"/>
</dbReference>
<dbReference type="InterPro" id="IPR009057">
    <property type="entry name" value="Homeodomain-like_sf"/>
</dbReference>
<evidence type="ECO:0000256" key="1">
    <source>
        <dbReference type="ARBA" id="ARBA00023015"/>
    </source>
</evidence>
<dbReference type="SUPFAM" id="SSF46689">
    <property type="entry name" value="Homeodomain-like"/>
    <property type="match status" value="1"/>
</dbReference>
<accession>A0A161X8T6</accession>
<dbReference type="Pfam" id="PF12833">
    <property type="entry name" value="HTH_18"/>
    <property type="match status" value="1"/>
</dbReference>
<dbReference type="CDD" id="cd03137">
    <property type="entry name" value="GATase1_AraC_1"/>
    <property type="match status" value="1"/>
</dbReference>
<gene>
    <name evidence="5" type="primary">cdhR_6</name>
    <name evidence="5" type="ORF">PsAD2_04209</name>
</gene>
<dbReference type="GO" id="GO:0043565">
    <property type="term" value="F:sequence-specific DNA binding"/>
    <property type="evidence" value="ECO:0007669"/>
    <property type="project" value="InterPro"/>
</dbReference>
<dbReference type="EMBL" id="LMCB01000139">
    <property type="protein sequence ID" value="KZL06696.1"/>
    <property type="molecule type" value="Genomic_DNA"/>
</dbReference>
<evidence type="ECO:0000313" key="5">
    <source>
        <dbReference type="EMBL" id="KZL06696.1"/>
    </source>
</evidence>
<feature type="domain" description="HTH araC/xylS-type" evidence="4">
    <location>
        <begin position="232"/>
        <end position="329"/>
    </location>
</feature>